<evidence type="ECO:0000313" key="3">
    <source>
        <dbReference type="EMBL" id="KAK5581294.1"/>
    </source>
</evidence>
<comment type="caution">
    <text evidence="3">The sequence shown here is derived from an EMBL/GenBank/DDBJ whole genome shotgun (WGS) entry which is preliminary data.</text>
</comment>
<reference evidence="3 4" key="1">
    <citation type="submission" date="2023-11" db="EMBL/GenBank/DDBJ databases">
        <title>Dfirmibasis_genome.</title>
        <authorList>
            <person name="Edelbroek B."/>
            <person name="Kjellin J."/>
            <person name="Jerlstrom-Hultqvist J."/>
            <person name="Soderbom F."/>
        </authorList>
    </citation>
    <scope>NUCLEOTIDE SEQUENCE [LARGE SCALE GENOMIC DNA]</scope>
    <source>
        <strain evidence="3 4">TNS-C-14</strain>
    </source>
</reference>
<name>A0AAN7TWT2_9MYCE</name>
<organism evidence="3 4">
    <name type="scientific">Dictyostelium firmibasis</name>
    <dbReference type="NCBI Taxonomy" id="79012"/>
    <lineage>
        <taxon>Eukaryota</taxon>
        <taxon>Amoebozoa</taxon>
        <taxon>Evosea</taxon>
        <taxon>Eumycetozoa</taxon>
        <taxon>Dictyostelia</taxon>
        <taxon>Dictyosteliales</taxon>
        <taxon>Dictyosteliaceae</taxon>
        <taxon>Dictyostelium</taxon>
    </lineage>
</organism>
<feature type="signal peptide" evidence="2">
    <location>
        <begin position="1"/>
        <end position="18"/>
    </location>
</feature>
<evidence type="ECO:0000256" key="1">
    <source>
        <dbReference type="SAM" id="MobiDB-lite"/>
    </source>
</evidence>
<dbReference type="AlphaFoldDB" id="A0AAN7TWT2"/>
<gene>
    <name evidence="3" type="ORF">RB653_001325</name>
</gene>
<accession>A0AAN7TWT2</accession>
<keyword evidence="4" id="KW-1185">Reference proteome</keyword>
<proteinExistence type="predicted"/>
<evidence type="ECO:0000256" key="2">
    <source>
        <dbReference type="SAM" id="SignalP"/>
    </source>
</evidence>
<protein>
    <submittedName>
        <fullName evidence="3">Uncharacterized protein</fullName>
    </submittedName>
</protein>
<dbReference type="EMBL" id="JAVFKY010000002">
    <property type="protein sequence ID" value="KAK5581294.1"/>
    <property type="molecule type" value="Genomic_DNA"/>
</dbReference>
<feature type="region of interest" description="Disordered" evidence="1">
    <location>
        <begin position="225"/>
        <end position="256"/>
    </location>
</feature>
<feature type="chain" id="PRO_5042943253" evidence="2">
    <location>
        <begin position="19"/>
        <end position="280"/>
    </location>
</feature>
<keyword evidence="2" id="KW-0732">Signal</keyword>
<sequence>MYLSKYLILSLLSIMCFGRYMVNANAGFMKPIPRVLCEEDNVKGCKIRNPCHNLAAVSGDVNPIDINKVYEYAIYQLDAKANETSVNTYTIQFFKDQENTGFQLLTFNQNDMQSNNSFYAVKMDPIKLNAKLMENIEFDKDGFVFGTLELTFDARSGGGDVYYSCANVRFQKKNSTAKSTGQKIKVESTLTLTDGKGKQRGDIESDGIATEIVVPDLINHEATISSEDIKANDSNDGDIGQENTNGETANHKDNSSSNLSIPSIFVATLISLISLLAIGK</sequence>
<evidence type="ECO:0000313" key="4">
    <source>
        <dbReference type="Proteomes" id="UP001344447"/>
    </source>
</evidence>
<dbReference type="Proteomes" id="UP001344447">
    <property type="component" value="Unassembled WGS sequence"/>
</dbReference>